<dbReference type="EC" id="2.7.6.2" evidence="5"/>
<keyword evidence="9" id="KW-1185">Reference proteome</keyword>
<dbReference type="EMBL" id="CP035758">
    <property type="protein sequence ID" value="QBD79194.1"/>
    <property type="molecule type" value="Genomic_DNA"/>
</dbReference>
<dbReference type="InterPro" id="IPR007371">
    <property type="entry name" value="TPK_catalytic"/>
</dbReference>
<dbReference type="GO" id="GO:0009229">
    <property type="term" value="P:thiamine diphosphate biosynthetic process"/>
    <property type="evidence" value="ECO:0007669"/>
    <property type="project" value="InterPro"/>
</dbReference>
<evidence type="ECO:0000313" key="8">
    <source>
        <dbReference type="EMBL" id="QBD79194.1"/>
    </source>
</evidence>
<dbReference type="OrthoDB" id="9804377at2"/>
<feature type="region of interest" description="Disordered" evidence="6">
    <location>
        <begin position="1"/>
        <end position="23"/>
    </location>
</feature>
<evidence type="ECO:0000256" key="5">
    <source>
        <dbReference type="NCBIfam" id="TIGR01378"/>
    </source>
</evidence>
<evidence type="ECO:0000256" key="6">
    <source>
        <dbReference type="SAM" id="MobiDB-lite"/>
    </source>
</evidence>
<dbReference type="NCBIfam" id="TIGR01378">
    <property type="entry name" value="thi_PPkinase"/>
    <property type="match status" value="1"/>
</dbReference>
<dbReference type="KEGG" id="kbs:EPA93_25725"/>
<organism evidence="8 9">
    <name type="scientific">Ktedonosporobacter rubrisoli</name>
    <dbReference type="NCBI Taxonomy" id="2509675"/>
    <lineage>
        <taxon>Bacteria</taxon>
        <taxon>Bacillati</taxon>
        <taxon>Chloroflexota</taxon>
        <taxon>Ktedonobacteria</taxon>
        <taxon>Ktedonobacterales</taxon>
        <taxon>Ktedonosporobacteraceae</taxon>
        <taxon>Ktedonosporobacter</taxon>
    </lineage>
</organism>
<dbReference type="GO" id="GO:0004788">
    <property type="term" value="F:thiamine diphosphokinase activity"/>
    <property type="evidence" value="ECO:0007669"/>
    <property type="project" value="UniProtKB-UniRule"/>
</dbReference>
<evidence type="ECO:0000259" key="7">
    <source>
        <dbReference type="SMART" id="SM00983"/>
    </source>
</evidence>
<evidence type="ECO:0000256" key="3">
    <source>
        <dbReference type="ARBA" id="ARBA00022777"/>
    </source>
</evidence>
<sequence>MLNYLQHTHSQQRANLRDHSGLSQANTKQRIICNSIEQAKGKTKAMHAVIFAGGTVRSGKAVTESIAKAELVLACDSGALSALRYGCTPAIVVGDFDSLTMPLSELEARGCRIVRVPAEKNETDSELAIQVALEQGATLITLLGALGGARIDHTLANILLLAGFASVPIRIVDGPSCCWLLRGPGRTTVQGQPGDLLSLLPLTAEASGVCTSELYYPLFDETLYFGNPRGMSNVLQKEQAEISLQSGLLFVSHTSLEELKEQEAGHEGI</sequence>
<evidence type="ECO:0000256" key="2">
    <source>
        <dbReference type="ARBA" id="ARBA00022741"/>
    </source>
</evidence>
<dbReference type="GO" id="GO:0030975">
    <property type="term" value="F:thiamine binding"/>
    <property type="evidence" value="ECO:0007669"/>
    <property type="project" value="InterPro"/>
</dbReference>
<keyword evidence="4" id="KW-0067">ATP-binding</keyword>
<name>A0A4P6JUM9_KTERU</name>
<dbReference type="Gene3D" id="3.40.50.10240">
    <property type="entry name" value="Thiamin pyrophosphokinase, catalytic domain"/>
    <property type="match status" value="1"/>
</dbReference>
<dbReference type="SUPFAM" id="SSF63862">
    <property type="entry name" value="Thiamin pyrophosphokinase, substrate-binding domain"/>
    <property type="match status" value="1"/>
</dbReference>
<dbReference type="CDD" id="cd07995">
    <property type="entry name" value="TPK"/>
    <property type="match status" value="1"/>
</dbReference>
<dbReference type="AlphaFoldDB" id="A0A4P6JUM9"/>
<keyword evidence="2" id="KW-0547">Nucleotide-binding</keyword>
<evidence type="ECO:0000313" key="9">
    <source>
        <dbReference type="Proteomes" id="UP000290365"/>
    </source>
</evidence>
<feature type="compositionally biased region" description="Polar residues" evidence="6">
    <location>
        <begin position="1"/>
        <end position="14"/>
    </location>
</feature>
<dbReference type="InterPro" id="IPR036371">
    <property type="entry name" value="TPK_B1-bd_sf"/>
</dbReference>
<feature type="domain" description="Thiamin pyrophosphokinase thiamin-binding" evidence="7">
    <location>
        <begin position="185"/>
        <end position="249"/>
    </location>
</feature>
<dbReference type="GO" id="GO:0016301">
    <property type="term" value="F:kinase activity"/>
    <property type="evidence" value="ECO:0007669"/>
    <property type="project" value="UniProtKB-KW"/>
</dbReference>
<dbReference type="SMART" id="SM00983">
    <property type="entry name" value="TPK_B1_binding"/>
    <property type="match status" value="1"/>
</dbReference>
<keyword evidence="3 8" id="KW-0418">Kinase</keyword>
<dbReference type="SUPFAM" id="SSF63999">
    <property type="entry name" value="Thiamin pyrophosphokinase, catalytic domain"/>
    <property type="match status" value="1"/>
</dbReference>
<dbReference type="GO" id="GO:0005524">
    <property type="term" value="F:ATP binding"/>
    <property type="evidence" value="ECO:0007669"/>
    <property type="project" value="UniProtKB-KW"/>
</dbReference>
<evidence type="ECO:0000256" key="1">
    <source>
        <dbReference type="ARBA" id="ARBA00022679"/>
    </source>
</evidence>
<reference evidence="8 9" key="1">
    <citation type="submission" date="2019-01" db="EMBL/GenBank/DDBJ databases">
        <title>Ktedonosporobacter rubrisoli SCAWS-G2.</title>
        <authorList>
            <person name="Huang Y."/>
            <person name="Yan B."/>
        </authorList>
    </citation>
    <scope>NUCLEOTIDE SEQUENCE [LARGE SCALE GENOMIC DNA]</scope>
    <source>
        <strain evidence="8 9">SCAWS-G2</strain>
    </source>
</reference>
<dbReference type="GO" id="GO:0006772">
    <property type="term" value="P:thiamine metabolic process"/>
    <property type="evidence" value="ECO:0007669"/>
    <property type="project" value="UniProtKB-UniRule"/>
</dbReference>
<gene>
    <name evidence="8" type="ORF">EPA93_25725</name>
</gene>
<accession>A0A4P6JUM9</accession>
<dbReference type="PANTHER" id="PTHR41299">
    <property type="entry name" value="THIAMINE PYROPHOSPHOKINASE"/>
    <property type="match status" value="1"/>
</dbReference>
<proteinExistence type="predicted"/>
<dbReference type="Pfam" id="PF04265">
    <property type="entry name" value="TPK_B1_binding"/>
    <property type="match status" value="1"/>
</dbReference>
<keyword evidence="1 8" id="KW-0808">Transferase</keyword>
<dbReference type="PANTHER" id="PTHR41299:SF1">
    <property type="entry name" value="THIAMINE PYROPHOSPHOKINASE"/>
    <property type="match status" value="1"/>
</dbReference>
<dbReference type="Proteomes" id="UP000290365">
    <property type="component" value="Chromosome"/>
</dbReference>
<dbReference type="InterPro" id="IPR053149">
    <property type="entry name" value="TPK"/>
</dbReference>
<evidence type="ECO:0000256" key="4">
    <source>
        <dbReference type="ARBA" id="ARBA00022840"/>
    </source>
</evidence>
<dbReference type="InterPro" id="IPR006282">
    <property type="entry name" value="Thi_PPkinase"/>
</dbReference>
<protein>
    <recommendedName>
        <fullName evidence="5">Thiamine diphosphokinase</fullName>
        <ecNumber evidence="5">2.7.6.2</ecNumber>
    </recommendedName>
</protein>
<dbReference type="InterPro" id="IPR007373">
    <property type="entry name" value="Thiamin_PyroPKinase_B1-bd"/>
</dbReference>
<dbReference type="InterPro" id="IPR036759">
    <property type="entry name" value="TPK_catalytic_sf"/>
</dbReference>
<dbReference type="Pfam" id="PF04263">
    <property type="entry name" value="TPK_catalytic"/>
    <property type="match status" value="1"/>
</dbReference>